<name>A0A830GH69_9EURY</name>
<evidence type="ECO:0000313" key="2">
    <source>
        <dbReference type="Proteomes" id="UP000608850"/>
    </source>
</evidence>
<dbReference type="RefSeq" id="WP_188880191.1">
    <property type="nucleotide sequence ID" value="NZ_BMOQ01000015.1"/>
</dbReference>
<dbReference type="Proteomes" id="UP000608850">
    <property type="component" value="Unassembled WGS sequence"/>
</dbReference>
<gene>
    <name evidence="1" type="ORF">GCM10009021_31750</name>
</gene>
<dbReference type="EMBL" id="BMOQ01000015">
    <property type="protein sequence ID" value="GGN26912.1"/>
    <property type="molecule type" value="Genomic_DNA"/>
</dbReference>
<accession>A0A830GH69</accession>
<reference evidence="1 2" key="1">
    <citation type="journal article" date="2019" name="Int. J. Syst. Evol. Microbiol.">
        <title>The Global Catalogue of Microorganisms (GCM) 10K type strain sequencing project: providing services to taxonomists for standard genome sequencing and annotation.</title>
        <authorList>
            <consortium name="The Broad Institute Genomics Platform"/>
            <consortium name="The Broad Institute Genome Sequencing Center for Infectious Disease"/>
            <person name="Wu L."/>
            <person name="Ma J."/>
        </authorList>
    </citation>
    <scope>NUCLEOTIDE SEQUENCE [LARGE SCALE GENOMIC DNA]</scope>
    <source>
        <strain evidence="1 2">JCM 16331</strain>
    </source>
</reference>
<organism evidence="1 2">
    <name type="scientific">Halarchaeum nitratireducens</name>
    <dbReference type="NCBI Taxonomy" id="489913"/>
    <lineage>
        <taxon>Archaea</taxon>
        <taxon>Methanobacteriati</taxon>
        <taxon>Methanobacteriota</taxon>
        <taxon>Stenosarchaea group</taxon>
        <taxon>Halobacteria</taxon>
        <taxon>Halobacteriales</taxon>
        <taxon>Halobacteriaceae</taxon>
    </lineage>
</organism>
<comment type="caution">
    <text evidence="1">The sequence shown here is derived from an EMBL/GenBank/DDBJ whole genome shotgun (WGS) entry which is preliminary data.</text>
</comment>
<protein>
    <submittedName>
        <fullName evidence="1">Uncharacterized protein</fullName>
    </submittedName>
</protein>
<evidence type="ECO:0000313" key="1">
    <source>
        <dbReference type="EMBL" id="GGN26912.1"/>
    </source>
</evidence>
<keyword evidence="2" id="KW-1185">Reference proteome</keyword>
<dbReference type="AlphaFoldDB" id="A0A830GH69"/>
<sequence>MTRRSKREIDHALDELDDPEQFTLQAYLLADLKGYYGGDLSRGERRLLENPEAHLPTSAVRRLGNLGGSQ</sequence>
<proteinExistence type="predicted"/>